<dbReference type="GO" id="GO:0046872">
    <property type="term" value="F:metal ion binding"/>
    <property type="evidence" value="ECO:0007669"/>
    <property type="project" value="UniProtKB-KW"/>
</dbReference>
<dbReference type="InterPro" id="IPR011042">
    <property type="entry name" value="6-blade_b-propeller_TolB-like"/>
</dbReference>
<dbReference type="InterPro" id="IPR036909">
    <property type="entry name" value="Cyt_c-like_dom_sf"/>
</dbReference>
<keyword evidence="3 4" id="KW-0408">Iron</keyword>
<protein>
    <submittedName>
        <fullName evidence="6">C-type cytochrome</fullName>
    </submittedName>
</protein>
<dbReference type="RefSeq" id="WP_178932838.1">
    <property type="nucleotide sequence ID" value="NZ_JACBAZ010000004.1"/>
</dbReference>
<dbReference type="GO" id="GO:0020037">
    <property type="term" value="F:heme binding"/>
    <property type="evidence" value="ECO:0007669"/>
    <property type="project" value="InterPro"/>
</dbReference>
<dbReference type="NCBIfam" id="TIGR02603">
    <property type="entry name" value="CxxCH_TIGR02603"/>
    <property type="match status" value="1"/>
</dbReference>
<reference evidence="6 7" key="1">
    <citation type="submission" date="2020-07" db="EMBL/GenBank/DDBJ databases">
        <title>Roseicoccus Jingziensis gen. nov., sp. nov., isolated from coastal seawater.</title>
        <authorList>
            <person name="Feng X."/>
        </authorList>
    </citation>
    <scope>NUCLEOTIDE SEQUENCE [LARGE SCALE GENOMIC DNA]</scope>
    <source>
        <strain evidence="6 7">N1E253</strain>
    </source>
</reference>
<proteinExistence type="predicted"/>
<dbReference type="InterPro" id="IPR013427">
    <property type="entry name" value="Haem-bd_dom_put"/>
</dbReference>
<evidence type="ECO:0000256" key="2">
    <source>
        <dbReference type="ARBA" id="ARBA00022723"/>
    </source>
</evidence>
<dbReference type="Gene3D" id="1.10.760.10">
    <property type="entry name" value="Cytochrome c-like domain"/>
    <property type="match status" value="1"/>
</dbReference>
<dbReference type="SUPFAM" id="SSF46626">
    <property type="entry name" value="Cytochrome c"/>
    <property type="match status" value="1"/>
</dbReference>
<evidence type="ECO:0000259" key="5">
    <source>
        <dbReference type="PROSITE" id="PS51007"/>
    </source>
</evidence>
<keyword evidence="1 4" id="KW-0349">Heme</keyword>
<comment type="caution">
    <text evidence="6">The sequence shown here is derived from an EMBL/GenBank/DDBJ whole genome shotgun (WGS) entry which is preliminary data.</text>
</comment>
<dbReference type="PROSITE" id="PS51007">
    <property type="entry name" value="CYTC"/>
    <property type="match status" value="1"/>
</dbReference>
<dbReference type="SUPFAM" id="SSF50952">
    <property type="entry name" value="Soluble quinoprotein glucose dehydrogenase"/>
    <property type="match status" value="1"/>
</dbReference>
<dbReference type="Proteomes" id="UP000557872">
    <property type="component" value="Unassembled WGS sequence"/>
</dbReference>
<sequence>MNTIPSIFVTLACLTAVSSSFGKPPPIQAPNGFQVDRVHLVDKKQEGSWVSMCFDPEGKLYVCDQYGKLYRITLKGGKISHKQALASPGMAQGLCWAYGSLYMSVNGGKQGGVYRLTSTANNGEFDQIKHILPIAGSGEHGPHGIIPSPDGKGLYLVIGNHCRPKTPTRSIVSHNWQEDTLLPHLPDASGHAVNVKAPGGTLLYLTPDGKDCEVISTGMRNTYDIAASPDGEIFGYDSDMEWDIGTPWYRPTRVLHLTRGSEFGWRTGTAKWPDYYADSLGAVKNIGPGSPTGVLFGTQAQFPLKYRKALFLLDWTFGRIYAAHLKPEGFSYSAEIETFLTGKPLPLCDAAIGPDGAMYFITGGRRLQSALYRVSYTGPLGHEDTSPMVTQPNKMRSLRNELLQSKDMDTIWQHLDHPDRLMRYNARVALENLPHEPSITRLQKETKFQHIITASLALARVQANPTTIHQKLLSLPYPQLSPPQKLEFLRAVSLTFIRAKQTDPDIGIRYLKLLNPVYPSDNDQENRELCKLLTYLGSSSATGKTVQLMERSVNTQQAVDLELLEGNDRYAKDIKSMMRNQPDANALQYALTLMHAQSGWNQASVTTYFTWLNQAEAKSGGRSYKGFIRNIRKTALTSLPKELKATALAAPKIQAPEKDTPMAQGPGRSWTLNEASQTIRDLSQANKKNGKRMFQATLCIHCHSHGQSGGNSGPDLTNLANRFSSQDILKAIITPSEEISEQYQFTILHLKDGSQLQGKIMKENKKKLWIAPSAFNFEQQVEVPIDTILRRSVSTVSPMPPAMINSLNADELRDLMKFLGTPAP</sequence>
<dbReference type="AlphaFoldDB" id="A0A851GMT4"/>
<evidence type="ECO:0000313" key="7">
    <source>
        <dbReference type="Proteomes" id="UP000557872"/>
    </source>
</evidence>
<accession>A0A851GMT4</accession>
<dbReference type="EMBL" id="JACBAZ010000004">
    <property type="protein sequence ID" value="NWK56140.1"/>
    <property type="molecule type" value="Genomic_DNA"/>
</dbReference>
<evidence type="ECO:0000256" key="3">
    <source>
        <dbReference type="ARBA" id="ARBA00023004"/>
    </source>
</evidence>
<keyword evidence="7" id="KW-1185">Reference proteome</keyword>
<evidence type="ECO:0000256" key="4">
    <source>
        <dbReference type="PROSITE-ProRule" id="PRU00433"/>
    </source>
</evidence>
<gene>
    <name evidence="6" type="ORF">HW115_11005</name>
</gene>
<organism evidence="6 7">
    <name type="scientific">Oceaniferula marina</name>
    <dbReference type="NCBI Taxonomy" id="2748318"/>
    <lineage>
        <taxon>Bacteria</taxon>
        <taxon>Pseudomonadati</taxon>
        <taxon>Verrucomicrobiota</taxon>
        <taxon>Verrucomicrobiia</taxon>
        <taxon>Verrucomicrobiales</taxon>
        <taxon>Verrucomicrobiaceae</taxon>
        <taxon>Oceaniferula</taxon>
    </lineage>
</organism>
<dbReference type="PANTHER" id="PTHR33546">
    <property type="entry name" value="LARGE, MULTIFUNCTIONAL SECRETED PROTEIN-RELATED"/>
    <property type="match status" value="1"/>
</dbReference>
<feature type="domain" description="Cytochrome c" evidence="5">
    <location>
        <begin position="685"/>
        <end position="823"/>
    </location>
</feature>
<evidence type="ECO:0000256" key="1">
    <source>
        <dbReference type="ARBA" id="ARBA00022617"/>
    </source>
</evidence>
<dbReference type="InterPro" id="IPR011041">
    <property type="entry name" value="Quinoprot_gluc/sorb_DH_b-prop"/>
</dbReference>
<dbReference type="Pfam" id="PF00034">
    <property type="entry name" value="Cytochrom_C"/>
    <property type="match status" value="1"/>
</dbReference>
<dbReference type="Gene3D" id="2.120.10.30">
    <property type="entry name" value="TolB, C-terminal domain"/>
    <property type="match status" value="1"/>
</dbReference>
<keyword evidence="2 4" id="KW-0479">Metal-binding</keyword>
<dbReference type="InterPro" id="IPR009056">
    <property type="entry name" value="Cyt_c-like_dom"/>
</dbReference>
<dbReference type="GO" id="GO:0009055">
    <property type="term" value="F:electron transfer activity"/>
    <property type="evidence" value="ECO:0007669"/>
    <property type="project" value="InterPro"/>
</dbReference>
<evidence type="ECO:0000313" key="6">
    <source>
        <dbReference type="EMBL" id="NWK56140.1"/>
    </source>
</evidence>
<name>A0A851GMT4_9BACT</name>
<dbReference type="PANTHER" id="PTHR33546:SF1">
    <property type="entry name" value="LARGE, MULTIFUNCTIONAL SECRETED PROTEIN"/>
    <property type="match status" value="1"/>
</dbReference>